<dbReference type="InterPro" id="IPR051917">
    <property type="entry name" value="Transposase-Integrase"/>
</dbReference>
<dbReference type="RefSeq" id="WP_139696094.1">
    <property type="nucleotide sequence ID" value="NZ_CP074074.1"/>
</dbReference>
<evidence type="ECO:0008006" key="3">
    <source>
        <dbReference type="Google" id="ProtNLM"/>
    </source>
</evidence>
<dbReference type="PANTHER" id="PTHR10948:SF23">
    <property type="entry name" value="TRANSPOSASE INSI FOR INSERTION SEQUENCE ELEMENT IS30A-RELATED"/>
    <property type="match status" value="1"/>
</dbReference>
<keyword evidence="2" id="KW-1185">Reference proteome</keyword>
<dbReference type="AlphaFoldDB" id="A0A5C4SPM6"/>
<dbReference type="GO" id="GO:0005829">
    <property type="term" value="C:cytosol"/>
    <property type="evidence" value="ECO:0007669"/>
    <property type="project" value="TreeGrafter"/>
</dbReference>
<evidence type="ECO:0000313" key="2">
    <source>
        <dbReference type="Proteomes" id="UP000308713"/>
    </source>
</evidence>
<gene>
    <name evidence="1" type="ORF">FGF67_06900</name>
</gene>
<dbReference type="PANTHER" id="PTHR10948">
    <property type="entry name" value="TRANSPOSASE"/>
    <property type="match status" value="1"/>
</dbReference>
<dbReference type="OrthoDB" id="9803231at2"/>
<accession>A0A5C4SPM6</accession>
<dbReference type="EMBL" id="VDCS01000005">
    <property type="protein sequence ID" value="TNJ45432.1"/>
    <property type="molecule type" value="Genomic_DNA"/>
</dbReference>
<organism evidence="1 2">
    <name type="scientific">Allotamlana fucoidanivorans</name>
    <dbReference type="NCBI Taxonomy" id="2583814"/>
    <lineage>
        <taxon>Bacteria</taxon>
        <taxon>Pseudomonadati</taxon>
        <taxon>Bacteroidota</taxon>
        <taxon>Flavobacteriia</taxon>
        <taxon>Flavobacteriales</taxon>
        <taxon>Flavobacteriaceae</taxon>
        <taxon>Allotamlana</taxon>
    </lineage>
</organism>
<dbReference type="GO" id="GO:0004803">
    <property type="term" value="F:transposase activity"/>
    <property type="evidence" value="ECO:0007669"/>
    <property type="project" value="TreeGrafter"/>
</dbReference>
<reference evidence="1 2" key="1">
    <citation type="submission" date="2019-05" db="EMBL/GenBank/DDBJ databases">
        <title>Tamlana fucoidanivorans sp. nov., isolated from the surface of algae collected from Fujian province in China.</title>
        <authorList>
            <person name="Li J."/>
        </authorList>
    </citation>
    <scope>NUCLEOTIDE SEQUENCE [LARGE SCALE GENOMIC DNA]</scope>
    <source>
        <strain evidence="1 2">CW2-9</strain>
    </source>
</reference>
<dbReference type="GO" id="GO:0032196">
    <property type="term" value="P:transposition"/>
    <property type="evidence" value="ECO:0007669"/>
    <property type="project" value="TreeGrafter"/>
</dbReference>
<comment type="caution">
    <text evidence="1">The sequence shown here is derived from an EMBL/GenBank/DDBJ whole genome shotgun (WGS) entry which is preliminary data.</text>
</comment>
<proteinExistence type="predicted"/>
<protein>
    <recommendedName>
        <fullName evidence="3">IS30 family transposase</fullName>
    </recommendedName>
</protein>
<sequence>MRKKTRRRPPKKRRGTGSKIINQVCIDNRPKYIEDRIEIGHWEGDLIIGKNHKSAIGTIVERKARYTIIKN</sequence>
<evidence type="ECO:0000313" key="1">
    <source>
        <dbReference type="EMBL" id="TNJ45432.1"/>
    </source>
</evidence>
<name>A0A5C4SPM6_9FLAO</name>
<dbReference type="Proteomes" id="UP000308713">
    <property type="component" value="Unassembled WGS sequence"/>
</dbReference>